<name>A0A367R6E3_NOSPU</name>
<reference evidence="2" key="1">
    <citation type="submission" date="2016-04" db="EMBL/GenBank/DDBJ databases">
        <authorList>
            <person name="Tabuchi Yagui T.R."/>
        </authorList>
    </citation>
    <scope>NUCLEOTIDE SEQUENCE [LARGE SCALE GENOMIC DNA]</scope>
</reference>
<comment type="caution">
    <text evidence="1">The sequence shown here is derived from an EMBL/GenBank/DDBJ whole genome shotgun (WGS) entry which is preliminary data.</text>
</comment>
<dbReference type="Proteomes" id="UP000252085">
    <property type="component" value="Unassembled WGS sequence"/>
</dbReference>
<proteinExistence type="predicted"/>
<accession>A0A367R6E3</accession>
<dbReference type="EMBL" id="LXQE01000180">
    <property type="protein sequence ID" value="RCJ30992.1"/>
    <property type="molecule type" value="Genomic_DNA"/>
</dbReference>
<organism evidence="1 2">
    <name type="scientific">Nostoc punctiforme NIES-2108</name>
    <dbReference type="NCBI Taxonomy" id="1356359"/>
    <lineage>
        <taxon>Bacteria</taxon>
        <taxon>Bacillati</taxon>
        <taxon>Cyanobacteriota</taxon>
        <taxon>Cyanophyceae</taxon>
        <taxon>Nostocales</taxon>
        <taxon>Nostocaceae</taxon>
        <taxon>Nostoc</taxon>
    </lineage>
</organism>
<evidence type="ECO:0008006" key="3">
    <source>
        <dbReference type="Google" id="ProtNLM"/>
    </source>
</evidence>
<evidence type="ECO:0000313" key="1">
    <source>
        <dbReference type="EMBL" id="RCJ30992.1"/>
    </source>
</evidence>
<evidence type="ECO:0000313" key="2">
    <source>
        <dbReference type="Proteomes" id="UP000252085"/>
    </source>
</evidence>
<dbReference type="AlphaFoldDB" id="A0A367R6E3"/>
<gene>
    <name evidence="1" type="ORF">A6769_32050</name>
</gene>
<protein>
    <recommendedName>
        <fullName evidence="3">Competence protein ComFB</fullName>
    </recommendedName>
</protein>
<sequence length="118" mass="13632">MTKTIVNLTLQVLVGEIEKILETYPHYPYQQAFAITELRQELIAYVLNRTSSCYAVVDEQKQQSIGFNCLPYSKEERLCIQTLIREGIKQIIQQNSEEVSHQIPPEIESAYAPSHWFG</sequence>